<dbReference type="SUPFAM" id="SSF46689">
    <property type="entry name" value="Homeodomain-like"/>
    <property type="match status" value="1"/>
</dbReference>
<keyword evidence="5" id="KW-1185">Reference proteome</keyword>
<feature type="domain" description="Winged helix-turn helix" evidence="2">
    <location>
        <begin position="109"/>
        <end position="163"/>
    </location>
</feature>
<accession>A0A1U9NNH9</accession>
<feature type="region of interest" description="Disordered" evidence="1">
    <location>
        <begin position="76"/>
        <end position="99"/>
    </location>
</feature>
<reference evidence="4" key="1">
    <citation type="submission" date="2017-02" db="EMBL/GenBank/DDBJ databases">
        <title>Comparative genomics and description of representatives of a novel lineage of planctomycetes thriving in anoxic sediments.</title>
        <authorList>
            <person name="Spring S."/>
            <person name="Bunk B."/>
            <person name="Sproer C."/>
            <person name="Klenk H.-P."/>
        </authorList>
    </citation>
    <scope>NUCLEOTIDE SEQUENCE [LARGE SCALE GENOMIC DNA]</scope>
    <source>
        <strain evidence="4">ST-NAGAB-D1</strain>
    </source>
</reference>
<proteinExistence type="predicted"/>
<organism evidence="4 5">
    <name type="scientific">Anaerohalosphaera lusitana</name>
    <dbReference type="NCBI Taxonomy" id="1936003"/>
    <lineage>
        <taxon>Bacteria</taxon>
        <taxon>Pseudomonadati</taxon>
        <taxon>Planctomycetota</taxon>
        <taxon>Phycisphaerae</taxon>
        <taxon>Sedimentisphaerales</taxon>
        <taxon>Anaerohalosphaeraceae</taxon>
        <taxon>Anaerohalosphaera</taxon>
    </lineage>
</organism>
<dbReference type="InterPro" id="IPR009057">
    <property type="entry name" value="Homeodomain-like_sf"/>
</dbReference>
<dbReference type="KEGG" id="alus:STSP2_02483"/>
<reference evidence="5" key="2">
    <citation type="submission" date="2017-02" db="EMBL/GenBank/DDBJ databases">
        <title>Comparative genomics and description of representatives of a novel lineage of planctomycetes thriving in anoxic sediments.</title>
        <authorList>
            <person name="Spring S."/>
            <person name="Bunk B."/>
            <person name="Sproer C."/>
        </authorList>
    </citation>
    <scope>NUCLEOTIDE SEQUENCE [LARGE SCALE GENOMIC DNA]</scope>
    <source>
        <strain evidence="5">ST-NAGAB-D1</strain>
    </source>
</reference>
<feature type="region of interest" description="Disordered" evidence="1">
    <location>
        <begin position="162"/>
        <end position="189"/>
    </location>
</feature>
<evidence type="ECO:0000259" key="2">
    <source>
        <dbReference type="Pfam" id="PF13592"/>
    </source>
</evidence>
<sequence length="189" mass="22187">MHISEIKYGDLQKLKEKAQIETNAKQRDRYRVVALALEGWQTKAIMTKLDRSKNFVQRWCYFYRDGGIEAIAPKRQSGRPTKLPRKKEPELIKRIQDGPTDSDGGVCVLRGRDIRRILEREFGVKYSLFGVYDLMHRLGLSCLKPRPKHRKNDPEKMQQWLEQAPFLSKKSEQKTPKRKLRSGSRTKCE</sequence>
<feature type="compositionally biased region" description="Basic residues" evidence="1">
    <location>
        <begin position="176"/>
        <end position="189"/>
    </location>
</feature>
<dbReference type="Pfam" id="PF13592">
    <property type="entry name" value="HTH_33"/>
    <property type="match status" value="1"/>
</dbReference>
<dbReference type="OrthoDB" id="286470at2"/>
<evidence type="ECO:0000313" key="5">
    <source>
        <dbReference type="Proteomes" id="UP000189674"/>
    </source>
</evidence>
<dbReference type="KEGG" id="alus:STSP2_00138"/>
<gene>
    <name evidence="3" type="ORF">STSP2_00138</name>
    <name evidence="4" type="ORF">STSP2_02483</name>
</gene>
<evidence type="ECO:0000313" key="4">
    <source>
        <dbReference type="EMBL" id="AQT69294.1"/>
    </source>
</evidence>
<dbReference type="EMBL" id="CP019791">
    <property type="protein sequence ID" value="AQT69294.1"/>
    <property type="molecule type" value="Genomic_DNA"/>
</dbReference>
<dbReference type="InterPro" id="IPR025959">
    <property type="entry name" value="Winged_HTH_dom"/>
</dbReference>
<feature type="compositionally biased region" description="Basic and acidic residues" evidence="1">
    <location>
        <begin position="86"/>
        <end position="96"/>
    </location>
</feature>
<evidence type="ECO:0000256" key="1">
    <source>
        <dbReference type="SAM" id="MobiDB-lite"/>
    </source>
</evidence>
<dbReference type="EMBL" id="CP019791">
    <property type="protein sequence ID" value="AQT67000.1"/>
    <property type="molecule type" value="Genomic_DNA"/>
</dbReference>
<dbReference type="Proteomes" id="UP000189674">
    <property type="component" value="Chromosome"/>
</dbReference>
<protein>
    <submittedName>
        <fullName evidence="4">Transposase</fullName>
    </submittedName>
</protein>
<dbReference type="Pfam" id="PF13384">
    <property type="entry name" value="HTH_23"/>
    <property type="match status" value="1"/>
</dbReference>
<name>A0A1U9NNH9_9BACT</name>
<dbReference type="STRING" id="1936003.STSP2_00138"/>
<dbReference type="RefSeq" id="WP_146658894.1">
    <property type="nucleotide sequence ID" value="NZ_CP019791.1"/>
</dbReference>
<evidence type="ECO:0000313" key="3">
    <source>
        <dbReference type="EMBL" id="AQT67000.1"/>
    </source>
</evidence>
<dbReference type="AlphaFoldDB" id="A0A1U9NNH9"/>